<feature type="domain" description="Amidase" evidence="1">
    <location>
        <begin position="302"/>
        <end position="454"/>
    </location>
</feature>
<organism evidence="2 3">
    <name type="scientific">Compostibacillus humi</name>
    <dbReference type="NCBI Taxonomy" id="1245525"/>
    <lineage>
        <taxon>Bacteria</taxon>
        <taxon>Bacillati</taxon>
        <taxon>Bacillota</taxon>
        <taxon>Bacilli</taxon>
        <taxon>Bacillales</taxon>
        <taxon>Bacillaceae</taxon>
        <taxon>Compostibacillus</taxon>
    </lineage>
</organism>
<sequence length="475" mass="52806">MDETALLDMDATAIAEKIKSKEVSCEEVVRVYVGHIKKTNPFINAMVETRFDEALEESKHLDEQIKKNQWKGPLHGVPISVKEAFHVANMKTTGGLVHRQDLISRIDADVVTRLKNAGAIILGKTNTPALSFSQETENKLYGRTNNPWDLSKTAGGSSGGEGAILAVGGSAAGIGSDIGGSIRIPAHFNGVVSFKPGRKTVPSEGHFPPIHDPLLERMFAVGPMGKSVRDMRFMYQLIANRPIEPNHLLNFKVEILPGSIDYPLSLTTIQVLDEIEGFLGKSLTTKRTIPPFFDDSAKLWQEIIASSDSKVLERGAYNNDRTGIMKGLIKERIAEKTSVKPSLTKGIFASKIFKPSAKRVREIQQILDQGDERLKTYLKNRLLIFPVYHSAAPKHGKVYREIFSLRKRFLLYMPYVAYANVWGLPALTIPVAIDEHGLPLSIQIMSAKGNEDAIFRLGRVLERKLRGYKRCTTFD</sequence>
<evidence type="ECO:0000259" key="1">
    <source>
        <dbReference type="Pfam" id="PF01425"/>
    </source>
</evidence>
<keyword evidence="3" id="KW-1185">Reference proteome</keyword>
<accession>A0A8J2XFI3</accession>
<gene>
    <name evidence="2" type="ORF">GCM10010978_24650</name>
</gene>
<name>A0A8J2XFI3_9BACI</name>
<dbReference type="PANTHER" id="PTHR43372:SF4">
    <property type="entry name" value="FATTY-ACID AMIDE HYDROLASE 2"/>
    <property type="match status" value="1"/>
</dbReference>
<reference evidence="2" key="1">
    <citation type="journal article" date="2014" name="Int. J. Syst. Evol. Microbiol.">
        <title>Complete genome sequence of Corynebacterium casei LMG S-19264T (=DSM 44701T), isolated from a smear-ripened cheese.</title>
        <authorList>
            <consortium name="US DOE Joint Genome Institute (JGI-PGF)"/>
            <person name="Walter F."/>
            <person name="Albersmeier A."/>
            <person name="Kalinowski J."/>
            <person name="Ruckert C."/>
        </authorList>
    </citation>
    <scope>NUCLEOTIDE SEQUENCE</scope>
    <source>
        <strain evidence="2">CGMCC 1.12360</strain>
    </source>
</reference>
<evidence type="ECO:0000313" key="2">
    <source>
        <dbReference type="EMBL" id="GFZ83122.1"/>
    </source>
</evidence>
<dbReference type="AlphaFoldDB" id="A0A8J2XFI3"/>
<dbReference type="Pfam" id="PF01425">
    <property type="entry name" value="Amidase"/>
    <property type="match status" value="2"/>
</dbReference>
<feature type="domain" description="Amidase" evidence="1">
    <location>
        <begin position="27"/>
        <end position="241"/>
    </location>
</feature>
<protein>
    <submittedName>
        <fullName evidence="2">Amidase</fullName>
    </submittedName>
</protein>
<dbReference type="EMBL" id="BMEV01000052">
    <property type="protein sequence ID" value="GFZ83122.1"/>
    <property type="molecule type" value="Genomic_DNA"/>
</dbReference>
<dbReference type="SUPFAM" id="SSF75304">
    <property type="entry name" value="Amidase signature (AS) enzymes"/>
    <property type="match status" value="1"/>
</dbReference>
<proteinExistence type="predicted"/>
<dbReference type="PROSITE" id="PS00571">
    <property type="entry name" value="AMIDASES"/>
    <property type="match status" value="1"/>
</dbReference>
<dbReference type="InterPro" id="IPR023631">
    <property type="entry name" value="Amidase_dom"/>
</dbReference>
<reference evidence="2" key="2">
    <citation type="submission" date="2020-09" db="EMBL/GenBank/DDBJ databases">
        <authorList>
            <person name="Sun Q."/>
            <person name="Zhou Y."/>
        </authorList>
    </citation>
    <scope>NUCLEOTIDE SEQUENCE</scope>
    <source>
        <strain evidence="2">CGMCC 1.12360</strain>
    </source>
</reference>
<comment type="caution">
    <text evidence="2">The sequence shown here is derived from an EMBL/GenBank/DDBJ whole genome shotgun (WGS) entry which is preliminary data.</text>
</comment>
<dbReference type="Gene3D" id="3.90.1300.10">
    <property type="entry name" value="Amidase signature (AS) domain"/>
    <property type="match status" value="1"/>
</dbReference>
<dbReference type="InterPro" id="IPR020556">
    <property type="entry name" value="Amidase_CS"/>
</dbReference>
<dbReference type="InterPro" id="IPR052739">
    <property type="entry name" value="FAAH2"/>
</dbReference>
<dbReference type="InterPro" id="IPR036928">
    <property type="entry name" value="AS_sf"/>
</dbReference>
<evidence type="ECO:0000313" key="3">
    <source>
        <dbReference type="Proteomes" id="UP000602050"/>
    </source>
</evidence>
<dbReference type="RefSeq" id="WP_188392719.1">
    <property type="nucleotide sequence ID" value="NZ_BMEV01000052.1"/>
</dbReference>
<dbReference type="PANTHER" id="PTHR43372">
    <property type="entry name" value="FATTY-ACID AMIDE HYDROLASE"/>
    <property type="match status" value="1"/>
</dbReference>
<dbReference type="GO" id="GO:0012505">
    <property type="term" value="C:endomembrane system"/>
    <property type="evidence" value="ECO:0007669"/>
    <property type="project" value="TreeGrafter"/>
</dbReference>
<dbReference type="Proteomes" id="UP000602050">
    <property type="component" value="Unassembled WGS sequence"/>
</dbReference>